<dbReference type="GO" id="GO:0006355">
    <property type="term" value="P:regulation of DNA-templated transcription"/>
    <property type="evidence" value="ECO:0007669"/>
    <property type="project" value="InterPro"/>
</dbReference>
<accession>A0A501XDS6</accession>
<organism evidence="1 2">
    <name type="scientific">Sandaracinobacter neustonicus</name>
    <dbReference type="NCBI Taxonomy" id="1715348"/>
    <lineage>
        <taxon>Bacteria</taxon>
        <taxon>Pseudomonadati</taxon>
        <taxon>Pseudomonadota</taxon>
        <taxon>Alphaproteobacteria</taxon>
        <taxon>Sphingomonadales</taxon>
        <taxon>Sphingosinicellaceae</taxon>
        <taxon>Sandaracinobacter</taxon>
    </lineage>
</organism>
<protein>
    <recommendedName>
        <fullName evidence="3">Transcription factor</fullName>
    </recommendedName>
</protein>
<dbReference type="InterPro" id="IPR010985">
    <property type="entry name" value="Ribbon_hlx_hlx"/>
</dbReference>
<evidence type="ECO:0000313" key="2">
    <source>
        <dbReference type="Proteomes" id="UP000319897"/>
    </source>
</evidence>
<dbReference type="Proteomes" id="UP000319897">
    <property type="component" value="Unassembled WGS sequence"/>
</dbReference>
<dbReference type="EMBL" id="VFSU01000034">
    <property type="protein sequence ID" value="TPE58609.1"/>
    <property type="molecule type" value="Genomic_DNA"/>
</dbReference>
<dbReference type="SUPFAM" id="SSF47598">
    <property type="entry name" value="Ribbon-helix-helix"/>
    <property type="match status" value="1"/>
</dbReference>
<evidence type="ECO:0000313" key="1">
    <source>
        <dbReference type="EMBL" id="TPE58609.1"/>
    </source>
</evidence>
<evidence type="ECO:0008006" key="3">
    <source>
        <dbReference type="Google" id="ProtNLM"/>
    </source>
</evidence>
<name>A0A501XDS6_9SPHN</name>
<reference evidence="1 2" key="1">
    <citation type="submission" date="2019-06" db="EMBL/GenBank/DDBJ databases">
        <authorList>
            <person name="Lee I."/>
            <person name="Jang G.I."/>
            <person name="Hwang C.Y."/>
        </authorList>
    </citation>
    <scope>NUCLEOTIDE SEQUENCE [LARGE SCALE GENOMIC DNA]</scope>
    <source>
        <strain evidence="1 2">PAMC 28131</strain>
    </source>
</reference>
<comment type="caution">
    <text evidence="1">The sequence shown here is derived from an EMBL/GenBank/DDBJ whole genome shotgun (WGS) entry which is preliminary data.</text>
</comment>
<dbReference type="RefSeq" id="WP_140929461.1">
    <property type="nucleotide sequence ID" value="NZ_VFSU01000034.1"/>
</dbReference>
<keyword evidence="2" id="KW-1185">Reference proteome</keyword>
<proteinExistence type="predicted"/>
<gene>
    <name evidence="1" type="ORF">FJQ54_16270</name>
</gene>
<dbReference type="OrthoDB" id="560250at2"/>
<sequence>MGDQIHIRDGETAGLLRLYAAQTGRTMRDILREAVRGYKPEPKPERSLSDLDHLLKRDWAQLKPGHGTIEDMYDDQGLPI</sequence>
<dbReference type="AlphaFoldDB" id="A0A501XDS6"/>